<comment type="caution">
    <text evidence="2">The sequence shown here is derived from an EMBL/GenBank/DDBJ whole genome shotgun (WGS) entry which is preliminary data.</text>
</comment>
<evidence type="ECO:0000313" key="2">
    <source>
        <dbReference type="EMBL" id="GAA1944814.1"/>
    </source>
</evidence>
<dbReference type="InterPro" id="IPR043917">
    <property type="entry name" value="DUF5753"/>
</dbReference>
<proteinExistence type="predicted"/>
<dbReference type="InterPro" id="IPR010982">
    <property type="entry name" value="Lambda_DNA-bd_dom_sf"/>
</dbReference>
<dbReference type="Pfam" id="PF19054">
    <property type="entry name" value="DUF5753"/>
    <property type="match status" value="1"/>
</dbReference>
<gene>
    <name evidence="2" type="ORF">GCM10009754_10670</name>
</gene>
<dbReference type="CDD" id="cd00093">
    <property type="entry name" value="HTH_XRE"/>
    <property type="match status" value="1"/>
</dbReference>
<dbReference type="Pfam" id="PF13560">
    <property type="entry name" value="HTH_31"/>
    <property type="match status" value="1"/>
</dbReference>
<feature type="domain" description="HTH cro/C1-type" evidence="1">
    <location>
        <begin position="15"/>
        <end position="47"/>
    </location>
</feature>
<evidence type="ECO:0000313" key="3">
    <source>
        <dbReference type="Proteomes" id="UP001501116"/>
    </source>
</evidence>
<dbReference type="Gene3D" id="1.10.260.40">
    <property type="entry name" value="lambda repressor-like DNA-binding domains"/>
    <property type="match status" value="1"/>
</dbReference>
<reference evidence="2 3" key="1">
    <citation type="journal article" date="2019" name="Int. J. Syst. Evol. Microbiol.">
        <title>The Global Catalogue of Microorganisms (GCM) 10K type strain sequencing project: providing services to taxonomists for standard genome sequencing and annotation.</title>
        <authorList>
            <consortium name="The Broad Institute Genomics Platform"/>
            <consortium name="The Broad Institute Genome Sequencing Center for Infectious Disease"/>
            <person name="Wu L."/>
            <person name="Ma J."/>
        </authorList>
    </citation>
    <scope>NUCLEOTIDE SEQUENCE [LARGE SCALE GENOMIC DNA]</scope>
    <source>
        <strain evidence="2 3">JCM 14545</strain>
    </source>
</reference>
<sequence>MTDIDRRRVQFGGRLRVLRDERGLSGRDLADLLGWPPSKISKLETGRQLATDSDVTAWCQAADAPDQVAAELLDALVDLRVEYATWRRKLASGYRDRQEEAATDEQAAKRIRAVDFGVVPGLVQIPDYARRVLHLHADLQGLDTDIEAAVAARMARQTVLYDTTKTIEILVAEAGLRYPVAPPDVMAAQLDRLASLIGMSSIRFGVLPLDRAMPYMPMHGYWLLDDVALVEHITAEVRIVDADEVAIYHKLTDRLWNVAAEGEDARAILAATAGALRVPGA</sequence>
<dbReference type="PROSITE" id="PS50943">
    <property type="entry name" value="HTH_CROC1"/>
    <property type="match status" value="1"/>
</dbReference>
<organism evidence="2 3">
    <name type="scientific">Amycolatopsis minnesotensis</name>
    <dbReference type="NCBI Taxonomy" id="337894"/>
    <lineage>
        <taxon>Bacteria</taxon>
        <taxon>Bacillati</taxon>
        <taxon>Actinomycetota</taxon>
        <taxon>Actinomycetes</taxon>
        <taxon>Pseudonocardiales</taxon>
        <taxon>Pseudonocardiaceae</taxon>
        <taxon>Amycolatopsis</taxon>
    </lineage>
</organism>
<dbReference type="EMBL" id="BAAANN010000003">
    <property type="protein sequence ID" value="GAA1944814.1"/>
    <property type="molecule type" value="Genomic_DNA"/>
</dbReference>
<evidence type="ECO:0000259" key="1">
    <source>
        <dbReference type="PROSITE" id="PS50943"/>
    </source>
</evidence>
<accession>A0ABN2Q5C5</accession>
<dbReference type="SUPFAM" id="SSF47413">
    <property type="entry name" value="lambda repressor-like DNA-binding domains"/>
    <property type="match status" value="1"/>
</dbReference>
<protein>
    <submittedName>
        <fullName evidence="2">Helix-turn-helix transcriptional regulator</fullName>
    </submittedName>
</protein>
<dbReference type="RefSeq" id="WP_344414016.1">
    <property type="nucleotide sequence ID" value="NZ_BAAANN010000003.1"/>
</dbReference>
<dbReference type="InterPro" id="IPR001387">
    <property type="entry name" value="Cro/C1-type_HTH"/>
</dbReference>
<dbReference type="Proteomes" id="UP001501116">
    <property type="component" value="Unassembled WGS sequence"/>
</dbReference>
<keyword evidence="3" id="KW-1185">Reference proteome</keyword>
<dbReference type="SMART" id="SM00530">
    <property type="entry name" value="HTH_XRE"/>
    <property type="match status" value="1"/>
</dbReference>
<name>A0ABN2Q5C5_9PSEU</name>